<reference evidence="3 4" key="1">
    <citation type="submission" date="2020-07" db="EMBL/GenBank/DDBJ databases">
        <title>Stappia sp., F7233, whole genome shotgun sequencing project.</title>
        <authorList>
            <person name="Jiang S."/>
            <person name="Liu Z.W."/>
            <person name="Du Z.J."/>
        </authorList>
    </citation>
    <scope>NUCLEOTIDE SEQUENCE [LARGE SCALE GENOMIC DNA]</scope>
    <source>
        <strain evidence="3 4">F7233</strain>
    </source>
</reference>
<dbReference type="EMBL" id="JACFXV010000043">
    <property type="protein sequence ID" value="MBA5776778.1"/>
    <property type="molecule type" value="Genomic_DNA"/>
</dbReference>
<proteinExistence type="predicted"/>
<dbReference type="Gene3D" id="3.40.50.720">
    <property type="entry name" value="NAD(P)-binding Rossmann-like Domain"/>
    <property type="match status" value="1"/>
</dbReference>
<dbReference type="Pfam" id="PF02625">
    <property type="entry name" value="XdhC_CoxI"/>
    <property type="match status" value="1"/>
</dbReference>
<comment type="caution">
    <text evidence="3">The sequence shown here is derived from an EMBL/GenBank/DDBJ whole genome shotgun (WGS) entry which is preliminary data.</text>
</comment>
<dbReference type="Pfam" id="PF13478">
    <property type="entry name" value="XdhC_C"/>
    <property type="match status" value="1"/>
</dbReference>
<dbReference type="InterPro" id="IPR052698">
    <property type="entry name" value="MoCofactor_Util/Proc"/>
</dbReference>
<gene>
    <name evidence="3" type="primary">xdhC</name>
    <name evidence="3" type="ORF">H2509_06510</name>
</gene>
<keyword evidence="4" id="KW-1185">Reference proteome</keyword>
<evidence type="ECO:0000259" key="2">
    <source>
        <dbReference type="Pfam" id="PF13478"/>
    </source>
</evidence>
<dbReference type="InterPro" id="IPR027051">
    <property type="entry name" value="XdhC_Rossmann_dom"/>
</dbReference>
<dbReference type="NCBIfam" id="TIGR02964">
    <property type="entry name" value="xanthine_xdhC"/>
    <property type="match status" value="1"/>
</dbReference>
<dbReference type="AlphaFoldDB" id="A0A839ACM5"/>
<dbReference type="RefSeq" id="WP_182163469.1">
    <property type="nucleotide sequence ID" value="NZ_JACFXV010000043.1"/>
</dbReference>
<evidence type="ECO:0000313" key="4">
    <source>
        <dbReference type="Proteomes" id="UP000541109"/>
    </source>
</evidence>
<dbReference type="Proteomes" id="UP000541109">
    <property type="component" value="Unassembled WGS sequence"/>
</dbReference>
<accession>A0A839ACM5</accession>
<evidence type="ECO:0000313" key="3">
    <source>
        <dbReference type="EMBL" id="MBA5776778.1"/>
    </source>
</evidence>
<name>A0A839ACM5_9HYPH</name>
<dbReference type="PANTHER" id="PTHR30388">
    <property type="entry name" value="ALDEHYDE OXIDOREDUCTASE MOLYBDENUM COFACTOR ASSEMBLY PROTEIN"/>
    <property type="match status" value="1"/>
</dbReference>
<dbReference type="PANTHER" id="PTHR30388:SF6">
    <property type="entry name" value="XANTHINE DEHYDROGENASE SUBUNIT A-RELATED"/>
    <property type="match status" value="1"/>
</dbReference>
<dbReference type="InterPro" id="IPR014308">
    <property type="entry name" value="Xanthine_DH_XdhC"/>
</dbReference>
<protein>
    <submittedName>
        <fullName evidence="3">Xanthine dehydrogenase accessory protein XdhC</fullName>
    </submittedName>
</protein>
<sequence length="330" mass="34649">MTVWAAIADALRDHGACMLISVLSAEGSSPREAGARIVLRPGKRFSGTIGGGQLEFEAIDIGETLLRQGAAGISLRSFALGPDLGQCCGGRVRLSFEAMGVSRLAEAEMFAELEAKGRFSVASKVGEDGNVGKRRVIDNADAPAISLSGGELVESFGEDRTPLYLFGAGHVGRALVLSLAPLPFDLTWIDSRADAFPKYVPANCRLVRSAEPAAELGAAPDGAMVLIMTHSHALDQQIADTALRAGRFTYVGVIGSKTKRARMMSRFRAAGLGEEALRTFACPIGLGTIRSKLPAAIAVSIAADLLARQEAVSEGTGTVRPLATTNRARQ</sequence>
<evidence type="ECO:0000259" key="1">
    <source>
        <dbReference type="Pfam" id="PF02625"/>
    </source>
</evidence>
<dbReference type="InterPro" id="IPR003777">
    <property type="entry name" value="XdhC_CoxI"/>
</dbReference>
<organism evidence="3 4">
    <name type="scientific">Stappia albiluteola</name>
    <dbReference type="NCBI Taxonomy" id="2758565"/>
    <lineage>
        <taxon>Bacteria</taxon>
        <taxon>Pseudomonadati</taxon>
        <taxon>Pseudomonadota</taxon>
        <taxon>Alphaproteobacteria</taxon>
        <taxon>Hyphomicrobiales</taxon>
        <taxon>Stappiaceae</taxon>
        <taxon>Stappia</taxon>
    </lineage>
</organism>
<feature type="domain" description="XdhC- CoxI" evidence="1">
    <location>
        <begin position="11"/>
        <end position="72"/>
    </location>
</feature>
<feature type="domain" description="XdhC Rossmann" evidence="2">
    <location>
        <begin position="163"/>
        <end position="305"/>
    </location>
</feature>